<name>A0ACC0CP54_9PEZI</name>
<accession>A0ACC0CP54</accession>
<reference evidence="1 2" key="1">
    <citation type="journal article" date="2022" name="New Phytol.">
        <title>Ecological generalism drives hyperdiversity of secondary metabolite gene clusters in xylarialean endophytes.</title>
        <authorList>
            <person name="Franco M.E.E."/>
            <person name="Wisecaver J.H."/>
            <person name="Arnold A.E."/>
            <person name="Ju Y.M."/>
            <person name="Slot J.C."/>
            <person name="Ahrendt S."/>
            <person name="Moore L.P."/>
            <person name="Eastman K.E."/>
            <person name="Scott K."/>
            <person name="Konkel Z."/>
            <person name="Mondo S.J."/>
            <person name="Kuo A."/>
            <person name="Hayes R.D."/>
            <person name="Haridas S."/>
            <person name="Andreopoulos B."/>
            <person name="Riley R."/>
            <person name="LaButti K."/>
            <person name="Pangilinan J."/>
            <person name="Lipzen A."/>
            <person name="Amirebrahimi M."/>
            <person name="Yan J."/>
            <person name="Adam C."/>
            <person name="Keymanesh K."/>
            <person name="Ng V."/>
            <person name="Louie K."/>
            <person name="Northen T."/>
            <person name="Drula E."/>
            <person name="Henrissat B."/>
            <person name="Hsieh H.M."/>
            <person name="Youens-Clark K."/>
            <person name="Lutzoni F."/>
            <person name="Miadlikowska J."/>
            <person name="Eastwood D.C."/>
            <person name="Hamelin R.C."/>
            <person name="Grigoriev I.V."/>
            <person name="U'Ren J.M."/>
        </authorList>
    </citation>
    <scope>NUCLEOTIDE SEQUENCE [LARGE SCALE GENOMIC DNA]</scope>
    <source>
        <strain evidence="1 2">ER1909</strain>
    </source>
</reference>
<dbReference type="EMBL" id="MU394376">
    <property type="protein sequence ID" value="KAI6082204.1"/>
    <property type="molecule type" value="Genomic_DNA"/>
</dbReference>
<keyword evidence="2" id="KW-1185">Reference proteome</keyword>
<sequence length="518" mass="58358">MFSVDIFDFTPLGAVTWTWQSILTLLAALIIAKAVYNGIYNAYFHPLSRFPGPKLAAFSNLPYSIDFLGGRQPYKILDLHRRYGPVVRVAPNELCFNTAQSFRDIYGFRPGHKTFVKSTFYEGGSFAAKGVGSIVSERDVGIHAQMRRLLSHAFSNTSLLEQEVLVTESVDSFVRLLKDKVGQRIDIADLYERMAFDIIGNLAFGETFGALDKEERHPWITITMGALTKGALVDSFKRFPMLAEIVKLIMHRQIAALIDDTNKNEDMAIELVKQRISRPVTRKDFLTRILAQRALADEDPDYKHKHKVSDVELAAHVSDFVLAGSETTSTVLSTATYYLLKTPNVYRRLSSEIRSSFKSTDEINEATTRDLVYLNAVCKEAMRIYAPLPLGLPRQVPEGGETVDGHFLPAGTVVATNPIAASLDPKNFTDPLVFNPDRWLEGYQGEDDLEASQPFSLGARGCLGKSLGWMEMRQILAKLMWNFDLELADPDLDWHRDSRMYTLWSKPHLHVKAKLVEQ</sequence>
<gene>
    <name evidence="1" type="ORF">F4821DRAFT_219328</name>
</gene>
<dbReference type="Proteomes" id="UP001497680">
    <property type="component" value="Unassembled WGS sequence"/>
</dbReference>
<organism evidence="1 2">
    <name type="scientific">Hypoxylon rubiginosum</name>
    <dbReference type="NCBI Taxonomy" id="110542"/>
    <lineage>
        <taxon>Eukaryota</taxon>
        <taxon>Fungi</taxon>
        <taxon>Dikarya</taxon>
        <taxon>Ascomycota</taxon>
        <taxon>Pezizomycotina</taxon>
        <taxon>Sordariomycetes</taxon>
        <taxon>Xylariomycetidae</taxon>
        <taxon>Xylariales</taxon>
        <taxon>Hypoxylaceae</taxon>
        <taxon>Hypoxylon</taxon>
    </lineage>
</organism>
<proteinExistence type="predicted"/>
<evidence type="ECO:0000313" key="2">
    <source>
        <dbReference type="Proteomes" id="UP001497680"/>
    </source>
</evidence>
<protein>
    <submittedName>
        <fullName evidence="1">Cytochrome P450</fullName>
    </submittedName>
</protein>
<comment type="caution">
    <text evidence="1">The sequence shown here is derived from an EMBL/GenBank/DDBJ whole genome shotgun (WGS) entry which is preliminary data.</text>
</comment>
<evidence type="ECO:0000313" key="1">
    <source>
        <dbReference type="EMBL" id="KAI6082204.1"/>
    </source>
</evidence>